<keyword evidence="1" id="KW-0687">Ribonucleoprotein</keyword>
<evidence type="ECO:0000313" key="1">
    <source>
        <dbReference type="EMBL" id="KAI8022214.1"/>
    </source>
</evidence>
<comment type="caution">
    <text evidence="1">The sequence shown here is derived from an EMBL/GenBank/DDBJ whole genome shotgun (WGS) entry which is preliminary data.</text>
</comment>
<dbReference type="EMBL" id="CM045763">
    <property type="protein sequence ID" value="KAI8022214.1"/>
    <property type="molecule type" value="Genomic_DNA"/>
</dbReference>
<keyword evidence="1" id="KW-0689">Ribosomal protein</keyword>
<keyword evidence="2" id="KW-1185">Reference proteome</keyword>
<accession>A0ACC0I954</accession>
<name>A0ACC0I954_9ERIC</name>
<organism evidence="1 2">
    <name type="scientific">Camellia lanceoleosa</name>
    <dbReference type="NCBI Taxonomy" id="1840588"/>
    <lineage>
        <taxon>Eukaryota</taxon>
        <taxon>Viridiplantae</taxon>
        <taxon>Streptophyta</taxon>
        <taxon>Embryophyta</taxon>
        <taxon>Tracheophyta</taxon>
        <taxon>Spermatophyta</taxon>
        <taxon>Magnoliopsida</taxon>
        <taxon>eudicotyledons</taxon>
        <taxon>Gunneridae</taxon>
        <taxon>Pentapetalae</taxon>
        <taxon>asterids</taxon>
        <taxon>Ericales</taxon>
        <taxon>Theaceae</taxon>
        <taxon>Camellia</taxon>
    </lineage>
</organism>
<evidence type="ECO:0000313" key="2">
    <source>
        <dbReference type="Proteomes" id="UP001060215"/>
    </source>
</evidence>
<sequence>MAESDGYSPFDKEGIIAAYFPDDFKEYADTQLHCWPVVSGSLYEEDFAGWVFWSREDDRSEHPPSANVAGGRGFYLKGDGVRLNQALINFGLDFVEKRGYTALQTPFFMRKDIMAKCAQLAQFDEELYKGIEMLSLGSFKTGAILLRTEHGGAGKRETSPEIMADSKAVTIRTRKFMTNQLLSRKQFFIDVLHPGRPNVSKAELKEKLFRMYEVKDPNAIIVFKFRTHFGGGKSTGFGLIYDSVENAKKYEPKYRLIRNGLDTKVEKSRKQLKERKNRTKKIRGVKKVRTLLILAFGYTYTGQSLSLSLSLIVTQCADQGWRCCKGWEEEMRCCGFCGYCMPEAKAKNGLTQQLSSYSYSVIFGFWFSFLAA</sequence>
<gene>
    <name evidence="1" type="ORF">LOK49_LG03G02821</name>
</gene>
<dbReference type="Proteomes" id="UP001060215">
    <property type="component" value="Chromosome 6"/>
</dbReference>
<protein>
    <submittedName>
        <fullName evidence="1">40S ribosomal protein S24-2</fullName>
    </submittedName>
</protein>
<reference evidence="1 2" key="1">
    <citation type="journal article" date="2022" name="Plant J.">
        <title>Chromosome-level genome of Camellia lanceoleosa provides a valuable resource for understanding genome evolution and self-incompatibility.</title>
        <authorList>
            <person name="Gong W."/>
            <person name="Xiao S."/>
            <person name="Wang L."/>
            <person name="Liao Z."/>
            <person name="Chang Y."/>
            <person name="Mo W."/>
            <person name="Hu G."/>
            <person name="Li W."/>
            <person name="Zhao G."/>
            <person name="Zhu H."/>
            <person name="Hu X."/>
            <person name="Ji K."/>
            <person name="Xiang X."/>
            <person name="Song Q."/>
            <person name="Yuan D."/>
            <person name="Jin S."/>
            <person name="Zhang L."/>
        </authorList>
    </citation>
    <scope>NUCLEOTIDE SEQUENCE [LARGE SCALE GENOMIC DNA]</scope>
    <source>
        <strain evidence="1">SQ_2022a</strain>
    </source>
</reference>
<proteinExistence type="predicted"/>